<accession>A0A318TNR1</accession>
<sequence length="168" mass="17858">MEFLAAIGSLLLVLLFGGGTIMVGYFAWREYSASDRPAWRRPELPKLTWEQIRNRAMIGFILLVAFSVLALAISNRNLQGPQGDPGVQGPQGPAGPAGTAVRTIVSTSCAKDGCPVSCEPDETLVTAFCISRNGARLTDNLVVDRGQLRAKCSSSALSISVTCTATKQ</sequence>
<evidence type="ECO:0000256" key="1">
    <source>
        <dbReference type="SAM" id="Phobius"/>
    </source>
</evidence>
<dbReference type="Gene3D" id="1.20.5.320">
    <property type="entry name" value="6-Phosphogluconate Dehydrogenase, domain 3"/>
    <property type="match status" value="1"/>
</dbReference>
<keyword evidence="1" id="KW-1133">Transmembrane helix</keyword>
<protein>
    <recommendedName>
        <fullName evidence="4">Collagen triple helix repeat protein</fullName>
    </recommendedName>
</protein>
<keyword evidence="3" id="KW-1185">Reference proteome</keyword>
<evidence type="ECO:0000313" key="2">
    <source>
        <dbReference type="EMBL" id="PYF03525.1"/>
    </source>
</evidence>
<dbReference type="EMBL" id="QJTI01000006">
    <property type="protein sequence ID" value="PYF03525.1"/>
    <property type="molecule type" value="Genomic_DNA"/>
</dbReference>
<dbReference type="Proteomes" id="UP000248148">
    <property type="component" value="Unassembled WGS sequence"/>
</dbReference>
<dbReference type="RefSeq" id="WP_110780338.1">
    <property type="nucleotide sequence ID" value="NZ_QJTI01000006.1"/>
</dbReference>
<comment type="caution">
    <text evidence="2">The sequence shown here is derived from an EMBL/GenBank/DDBJ whole genome shotgun (WGS) entry which is preliminary data.</text>
</comment>
<dbReference type="AlphaFoldDB" id="A0A318TNR1"/>
<keyword evidence="1" id="KW-0812">Transmembrane</keyword>
<reference evidence="2 3" key="1">
    <citation type="submission" date="2018-06" db="EMBL/GenBank/DDBJ databases">
        <title>Genomic Encyclopedia of Archaeal and Bacterial Type Strains, Phase II (KMG-II): from individual species to whole genera.</title>
        <authorList>
            <person name="Goeker M."/>
        </authorList>
    </citation>
    <scope>NUCLEOTIDE SEQUENCE [LARGE SCALE GENOMIC DNA]</scope>
    <source>
        <strain evidence="2 3">JCM 11668</strain>
    </source>
</reference>
<organism evidence="2 3">
    <name type="scientific">Rhodopseudomonas faecalis</name>
    <dbReference type="NCBI Taxonomy" id="99655"/>
    <lineage>
        <taxon>Bacteria</taxon>
        <taxon>Pseudomonadati</taxon>
        <taxon>Pseudomonadota</taxon>
        <taxon>Alphaproteobacteria</taxon>
        <taxon>Hyphomicrobiales</taxon>
        <taxon>Nitrobacteraceae</taxon>
        <taxon>Rhodopseudomonas</taxon>
    </lineage>
</organism>
<gene>
    <name evidence="2" type="ORF">BJ122_10616</name>
</gene>
<name>A0A318TNR1_9BRAD</name>
<keyword evidence="1" id="KW-0472">Membrane</keyword>
<evidence type="ECO:0008006" key="4">
    <source>
        <dbReference type="Google" id="ProtNLM"/>
    </source>
</evidence>
<proteinExistence type="predicted"/>
<evidence type="ECO:0000313" key="3">
    <source>
        <dbReference type="Proteomes" id="UP000248148"/>
    </source>
</evidence>
<dbReference type="OrthoDB" id="8141233at2"/>
<feature type="transmembrane region" description="Helical" evidence="1">
    <location>
        <begin position="56"/>
        <end position="73"/>
    </location>
</feature>